<accession>A0A422QKV8</accession>
<evidence type="ECO:0000313" key="3">
    <source>
        <dbReference type="Proteomes" id="UP000283254"/>
    </source>
</evidence>
<dbReference type="EMBL" id="JSAB01000102">
    <property type="protein sequence ID" value="RNF30596.1"/>
    <property type="molecule type" value="Genomic_DNA"/>
</dbReference>
<protein>
    <recommendedName>
        <fullName evidence="4">HAF repeat-containing protein</fullName>
    </recommendedName>
</protein>
<reference evidence="2" key="1">
    <citation type="submission" date="2014-10" db="EMBL/GenBank/DDBJ databases">
        <title>Massilia sp. genome.</title>
        <authorList>
            <person name="Xu B."/>
            <person name="Dai L."/>
            <person name="Huang Z."/>
        </authorList>
    </citation>
    <scope>NUCLEOTIDE SEQUENCE [LARGE SCALE GENOMIC DNA]</scope>
    <source>
        <strain evidence="2">CFS-1</strain>
    </source>
</reference>
<keyword evidence="3" id="KW-1185">Reference proteome</keyword>
<gene>
    <name evidence="2" type="ORF">NM04_11750</name>
</gene>
<comment type="caution">
    <text evidence="2">The sequence shown here is derived from an EMBL/GenBank/DDBJ whole genome shotgun (WGS) entry which is preliminary data.</text>
</comment>
<keyword evidence="1" id="KW-0732">Signal</keyword>
<dbReference type="AlphaFoldDB" id="A0A422QKV8"/>
<dbReference type="Proteomes" id="UP000283254">
    <property type="component" value="Unassembled WGS sequence"/>
</dbReference>
<proteinExistence type="predicted"/>
<feature type="signal peptide" evidence="1">
    <location>
        <begin position="1"/>
        <end position="21"/>
    </location>
</feature>
<organism evidence="2 3">
    <name type="scientific">Massilia aurea</name>
    <dbReference type="NCBI Taxonomy" id="373040"/>
    <lineage>
        <taxon>Bacteria</taxon>
        <taxon>Pseudomonadati</taxon>
        <taxon>Pseudomonadota</taxon>
        <taxon>Betaproteobacteria</taxon>
        <taxon>Burkholderiales</taxon>
        <taxon>Oxalobacteraceae</taxon>
        <taxon>Telluria group</taxon>
        <taxon>Massilia</taxon>
    </lineage>
</organism>
<evidence type="ECO:0008006" key="4">
    <source>
        <dbReference type="Google" id="ProtNLM"/>
    </source>
</evidence>
<evidence type="ECO:0000313" key="2">
    <source>
        <dbReference type="EMBL" id="RNF30596.1"/>
    </source>
</evidence>
<name>A0A422QKV8_9BURK</name>
<sequence>MWMRNCMALALFCSAIGLAAAAPAYPEYRVTIVGPPGSSAADINLAGAVAGSYSVGGTTHAFINRGKGLVKLGALGSASGAVAVNDKGEVLGNWLAADGGYRGFIYSRGRQRDIGVIGGGSIYRDLNNAGYTIATGYADGDPSGYLRAPNGSVRSIGHLPVAHPITDVFALNNLNQVAGKSGPLVFPEQPYRAVIWTKGKLRDLGDLGLTPNSANAINDRGQATGFAAVNTGGPHDRVAYLYSNGSLASIDDLGGAELKYSEGVGINNHGHIVGYSDTLQGFVWRGRKMQSLNTLVAPGLGWNITAPQAINDAGQIAATAVRKGVQYAIRLDLIRPHALWAPVQAPDAAAELAAIAPLPATAAALARAEAEAQEREAVQAVAQ</sequence>
<dbReference type="OrthoDB" id="8558647at2"/>
<feature type="chain" id="PRO_5019152008" description="HAF repeat-containing protein" evidence="1">
    <location>
        <begin position="22"/>
        <end position="383"/>
    </location>
</feature>
<evidence type="ECO:0000256" key="1">
    <source>
        <dbReference type="SAM" id="SignalP"/>
    </source>
</evidence>